<dbReference type="Gene3D" id="2.120.10.30">
    <property type="entry name" value="TolB, C-terminal domain"/>
    <property type="match status" value="3"/>
</dbReference>
<dbReference type="InterPro" id="IPR036249">
    <property type="entry name" value="Thioredoxin-like_sf"/>
</dbReference>
<dbReference type="InterPro" id="IPR045302">
    <property type="entry name" value="NHL2_NHL_rpt_dom"/>
</dbReference>
<dbReference type="EnsemblMetazoa" id="CLYHEMT008192.1">
    <property type="protein sequence ID" value="CLYHEMP008192.1"/>
    <property type="gene ID" value="CLYHEMG008192"/>
</dbReference>
<accession>A0A7M5V911</accession>
<dbReference type="Proteomes" id="UP000594262">
    <property type="component" value="Unplaced"/>
</dbReference>
<evidence type="ECO:0000256" key="2">
    <source>
        <dbReference type="PROSITE-ProRule" id="PRU00504"/>
    </source>
</evidence>
<reference evidence="5" key="1">
    <citation type="submission" date="2021-01" db="UniProtKB">
        <authorList>
            <consortium name="EnsemblMetazoa"/>
        </authorList>
    </citation>
    <scope>IDENTIFICATION</scope>
</reference>
<dbReference type="InterPro" id="IPR011042">
    <property type="entry name" value="6-blade_b-propeller_TolB-like"/>
</dbReference>
<feature type="region of interest" description="Disordered" evidence="3">
    <location>
        <begin position="305"/>
        <end position="325"/>
    </location>
</feature>
<keyword evidence="1" id="KW-0677">Repeat</keyword>
<dbReference type="PANTHER" id="PTHR46388:SF2">
    <property type="entry name" value="NHL REPEAT-CONTAINING PROTEIN 2"/>
    <property type="match status" value="1"/>
</dbReference>
<evidence type="ECO:0000313" key="5">
    <source>
        <dbReference type="EnsemblMetazoa" id="CLYHEMP008192.1"/>
    </source>
</evidence>
<sequence length="709" mass="78310">MNFDQISPKSMEYLAKIAESPNKFEELTLQFITNRESDNLKVPEFSDKYEWLNTSDKLSFDGNLKKKLCVLDFFTYCCINCMHVLPQLHELESKHTIEDGLAVIGVHSAKFPNEKVVDNILSAVLRYDISHPVLNDGEAELWNAMSIRCWPTFVIVSPEGIPLLYLVGETHKETLFKFVEIALKYYGDKGMISNHTLPISLAKDNLKTGLLKFPGKIAIDKSGTHFAVSNTGNHNILLFDDTGIVYSKIGTGTPGFVDGSSAHAQFNAPQGLSWHGDDIYVADTENHAIRKIDATTGLVTTITGTGLQGDDKEGGKSGTEQELSSPWDVEFASAPGVDQDKEEGPKNCMYIAAAGTHQIWSYFLEDGSWLKKGSQTERTCIRFAGSGNEENRNNSYPHKASFAQPSHLSLGKVKGQNVLFVADSESSSVRTVELKSGAVKACVGGERDPMNLFAYGDQDGKSVDAKLQHPLAVVYDQQDDVVYVADSYNHKIKKIEASKNTCSTLTIRGGVGSTDGQMPECQFNEPGGLALHPNKRLLYVADTNNHRIRVIDLEKNTCTTLPLIESDSKDSPVPLEFKALVNIQRNPPTVLEKITRDLSSVVSARVQLVFPEHLHFTEGVNSKVQLSLSDMDGEVISFESGEIEREKKTFGCNLSTHHANKDLLLKVEMVLYVCIGESCMMKSYVIQQHVTHDVTSTNDVIGIEHQVVV</sequence>
<feature type="repeat" description="NHL" evidence="2">
    <location>
        <begin position="522"/>
        <end position="554"/>
    </location>
</feature>
<dbReference type="InterPro" id="IPR013766">
    <property type="entry name" value="Thioredoxin_domain"/>
</dbReference>
<name>A0A7M5V911_9CNID</name>
<organism evidence="5 6">
    <name type="scientific">Clytia hemisphaerica</name>
    <dbReference type="NCBI Taxonomy" id="252671"/>
    <lineage>
        <taxon>Eukaryota</taxon>
        <taxon>Metazoa</taxon>
        <taxon>Cnidaria</taxon>
        <taxon>Hydrozoa</taxon>
        <taxon>Hydroidolina</taxon>
        <taxon>Leptothecata</taxon>
        <taxon>Obeliida</taxon>
        <taxon>Clytiidae</taxon>
        <taxon>Clytia</taxon>
    </lineage>
</organism>
<dbReference type="PROSITE" id="PS51352">
    <property type="entry name" value="THIOREDOXIN_2"/>
    <property type="match status" value="1"/>
</dbReference>
<protein>
    <recommendedName>
        <fullName evidence="4">Thioredoxin domain-containing protein</fullName>
    </recommendedName>
</protein>
<dbReference type="PANTHER" id="PTHR46388">
    <property type="entry name" value="NHL REPEAT-CONTAINING PROTEIN 2"/>
    <property type="match status" value="1"/>
</dbReference>
<keyword evidence="6" id="KW-1185">Reference proteome</keyword>
<evidence type="ECO:0000313" key="6">
    <source>
        <dbReference type="Proteomes" id="UP000594262"/>
    </source>
</evidence>
<feature type="domain" description="Thioredoxin" evidence="4">
    <location>
        <begin position="36"/>
        <end position="184"/>
    </location>
</feature>
<evidence type="ECO:0000259" key="4">
    <source>
        <dbReference type="PROSITE" id="PS51352"/>
    </source>
</evidence>
<dbReference type="InterPro" id="IPR001258">
    <property type="entry name" value="NHL_repeat"/>
</dbReference>
<dbReference type="SUPFAM" id="SSF63829">
    <property type="entry name" value="Calcium-dependent phosphotriesterase"/>
    <property type="match status" value="1"/>
</dbReference>
<dbReference type="InterPro" id="IPR012336">
    <property type="entry name" value="Thioredoxin-like_fold"/>
</dbReference>
<dbReference type="OrthoDB" id="273823at2759"/>
<evidence type="ECO:0000256" key="3">
    <source>
        <dbReference type="SAM" id="MobiDB-lite"/>
    </source>
</evidence>
<dbReference type="Pfam" id="PF01436">
    <property type="entry name" value="NHL"/>
    <property type="match status" value="2"/>
</dbReference>
<dbReference type="RefSeq" id="XP_066926871.1">
    <property type="nucleotide sequence ID" value="XM_067070770.1"/>
</dbReference>
<dbReference type="SUPFAM" id="SSF52833">
    <property type="entry name" value="Thioredoxin-like"/>
    <property type="match status" value="1"/>
</dbReference>
<dbReference type="PROSITE" id="PS51125">
    <property type="entry name" value="NHL"/>
    <property type="match status" value="1"/>
</dbReference>
<dbReference type="GeneID" id="136814253"/>
<dbReference type="AlphaFoldDB" id="A0A7M5V911"/>
<evidence type="ECO:0000256" key="1">
    <source>
        <dbReference type="ARBA" id="ARBA00022737"/>
    </source>
</evidence>
<proteinExistence type="predicted"/>
<dbReference type="Pfam" id="PF13905">
    <property type="entry name" value="Thioredoxin_8"/>
    <property type="match status" value="1"/>
</dbReference>
<dbReference type="CDD" id="cd14951">
    <property type="entry name" value="NHL-2_like"/>
    <property type="match status" value="1"/>
</dbReference>
<dbReference type="Gene3D" id="3.40.30.10">
    <property type="entry name" value="Glutaredoxin"/>
    <property type="match status" value="1"/>
</dbReference>